<dbReference type="GO" id="GO:0045944">
    <property type="term" value="P:positive regulation of transcription by RNA polymerase II"/>
    <property type="evidence" value="ECO:0007669"/>
    <property type="project" value="TreeGrafter"/>
</dbReference>
<keyword evidence="2" id="KW-0805">Transcription regulation</keyword>
<evidence type="ECO:0000256" key="1">
    <source>
        <dbReference type="ARBA" id="ARBA00004123"/>
    </source>
</evidence>
<dbReference type="Pfam" id="PF11951">
    <property type="entry name" value="Fungal_trans_2"/>
    <property type="match status" value="1"/>
</dbReference>
<evidence type="ECO:0000256" key="5">
    <source>
        <dbReference type="ARBA" id="ARBA00023242"/>
    </source>
</evidence>
<dbReference type="GeneID" id="25284809"/>
<dbReference type="OrthoDB" id="5333823at2759"/>
<dbReference type="GO" id="GO:0005634">
    <property type="term" value="C:nucleus"/>
    <property type="evidence" value="ECO:0007669"/>
    <property type="project" value="UniProtKB-SubCell"/>
</dbReference>
<dbReference type="GO" id="GO:0008270">
    <property type="term" value="F:zinc ion binding"/>
    <property type="evidence" value="ECO:0007669"/>
    <property type="project" value="InterPro"/>
</dbReference>
<dbReference type="SMART" id="SM00066">
    <property type="entry name" value="GAL4"/>
    <property type="match status" value="1"/>
</dbReference>
<dbReference type="EMBL" id="AMGV01000011">
    <property type="protein sequence ID" value="KEF54106.1"/>
    <property type="molecule type" value="Genomic_DNA"/>
</dbReference>
<keyword evidence="9" id="KW-1185">Reference proteome</keyword>
<evidence type="ECO:0000313" key="8">
    <source>
        <dbReference type="EMBL" id="KEF54106.1"/>
    </source>
</evidence>
<dbReference type="Gene3D" id="4.10.240.10">
    <property type="entry name" value="Zn(2)-C6 fungal-type DNA-binding domain"/>
    <property type="match status" value="1"/>
</dbReference>
<keyword evidence="4" id="KW-0804">Transcription</keyword>
<name>A0A072P2M7_9EURO</name>
<dbReference type="HOGENOM" id="CLU_434764_0_0_1"/>
<dbReference type="VEuPathDB" id="FungiDB:A1O9_09901"/>
<dbReference type="InterPro" id="IPR021858">
    <property type="entry name" value="Fun_TF"/>
</dbReference>
<evidence type="ECO:0000256" key="2">
    <source>
        <dbReference type="ARBA" id="ARBA00023015"/>
    </source>
</evidence>
<sequence>MDHDFFAKPFPRTQLPPRLKRSAKCCQSCRQSHARCDGGEPACTQCRKRQVVCPGYQAPSGRRQPSKFRIIEYDGKRKEHRRKSPSQDQTKEEGLRPTQTYRHAHHRQQKFDQTSPKIIELSPRSCAADVYDHFTSPEGSFTSPCESVSSSTLEKVMCWVNTSPPDHEGLARGSDAQDATIDDSLPYGALARRCTIQIPENTFISSERDLLGRLLRNCYVTSVGPIMTITNEESNPFIESMSCFALQSDAVSYTLMSIAAMYLNYSDASDDALNCAWHFRTTAIVHLRKELQARTFEISTLAGIVMLAITESWFEPSKNGLDHMKAGIWLLKLHQHHGCNVPKFIVNALCWMVALVGFVADCQSLPLEIFGLDFGKGIEWDERPVSYGQNDLQQSDLATTPSIDPLLGTWSTLMPYVGMVGVAVRALRTRGLSEQLLDSAMSVETKLMQWEIESRASSSGLEARGPEFQGQHAESFLANPQPIGSCATYCDIMAHAYCQSALLTLYTAFPNLLKARLSLLRDNYSIREYLHHTAASIVDALHLIPQESSIWHVSSFPILAAGSSLALDVPAKRQYLLGCLQTLKNRNKINLVDVLSNTLQLVWEKQDSPDGPVTWLEVFDELGIQMLFN</sequence>
<dbReference type="GO" id="GO:0000976">
    <property type="term" value="F:transcription cis-regulatory region binding"/>
    <property type="evidence" value="ECO:0007669"/>
    <property type="project" value="TreeGrafter"/>
</dbReference>
<dbReference type="AlphaFoldDB" id="A0A072P2M7"/>
<accession>A0A072P2M7</accession>
<dbReference type="SUPFAM" id="SSF57701">
    <property type="entry name" value="Zn2/Cys6 DNA-binding domain"/>
    <property type="match status" value="1"/>
</dbReference>
<reference evidence="8 9" key="1">
    <citation type="submission" date="2013-03" db="EMBL/GenBank/DDBJ databases">
        <title>The Genome Sequence of Exophiala aquamarina CBS 119918.</title>
        <authorList>
            <consortium name="The Broad Institute Genomics Platform"/>
            <person name="Cuomo C."/>
            <person name="de Hoog S."/>
            <person name="Gorbushina A."/>
            <person name="Walker B."/>
            <person name="Young S.K."/>
            <person name="Zeng Q."/>
            <person name="Gargeya S."/>
            <person name="Fitzgerald M."/>
            <person name="Haas B."/>
            <person name="Abouelleil A."/>
            <person name="Allen A.W."/>
            <person name="Alvarado L."/>
            <person name="Arachchi H.M."/>
            <person name="Berlin A.M."/>
            <person name="Chapman S.B."/>
            <person name="Gainer-Dewar J."/>
            <person name="Goldberg J."/>
            <person name="Griggs A."/>
            <person name="Gujja S."/>
            <person name="Hansen M."/>
            <person name="Howarth C."/>
            <person name="Imamovic A."/>
            <person name="Ireland A."/>
            <person name="Larimer J."/>
            <person name="McCowan C."/>
            <person name="Murphy C."/>
            <person name="Pearson M."/>
            <person name="Poon T.W."/>
            <person name="Priest M."/>
            <person name="Roberts A."/>
            <person name="Saif S."/>
            <person name="Shea T."/>
            <person name="Sisk P."/>
            <person name="Sykes S."/>
            <person name="Wortman J."/>
            <person name="Nusbaum C."/>
            <person name="Birren B."/>
        </authorList>
    </citation>
    <scope>NUCLEOTIDE SEQUENCE [LARGE SCALE GENOMIC DNA]</scope>
    <source>
        <strain evidence="8 9">CBS 119918</strain>
    </source>
</reference>
<evidence type="ECO:0000256" key="4">
    <source>
        <dbReference type="ARBA" id="ARBA00023163"/>
    </source>
</evidence>
<dbReference type="PROSITE" id="PS50048">
    <property type="entry name" value="ZN2_CY6_FUNGAL_2"/>
    <property type="match status" value="1"/>
</dbReference>
<evidence type="ECO:0000256" key="3">
    <source>
        <dbReference type="ARBA" id="ARBA00023125"/>
    </source>
</evidence>
<dbReference type="InterPro" id="IPR001138">
    <property type="entry name" value="Zn2Cys6_DnaBD"/>
</dbReference>
<comment type="caution">
    <text evidence="8">The sequence shown here is derived from an EMBL/GenBank/DDBJ whole genome shotgun (WGS) entry which is preliminary data.</text>
</comment>
<evidence type="ECO:0000256" key="6">
    <source>
        <dbReference type="SAM" id="MobiDB-lite"/>
    </source>
</evidence>
<keyword evidence="5" id="KW-0539">Nucleus</keyword>
<organism evidence="8 9">
    <name type="scientific">Exophiala aquamarina CBS 119918</name>
    <dbReference type="NCBI Taxonomy" id="1182545"/>
    <lineage>
        <taxon>Eukaryota</taxon>
        <taxon>Fungi</taxon>
        <taxon>Dikarya</taxon>
        <taxon>Ascomycota</taxon>
        <taxon>Pezizomycotina</taxon>
        <taxon>Eurotiomycetes</taxon>
        <taxon>Chaetothyriomycetidae</taxon>
        <taxon>Chaetothyriales</taxon>
        <taxon>Herpotrichiellaceae</taxon>
        <taxon>Exophiala</taxon>
    </lineage>
</organism>
<dbReference type="PANTHER" id="PTHR37534:SF15">
    <property type="entry name" value="ZN(II)2CYS6 TRANSCRIPTION FACTOR (EUROFUNG)"/>
    <property type="match status" value="1"/>
</dbReference>
<dbReference type="GO" id="GO:0000981">
    <property type="term" value="F:DNA-binding transcription factor activity, RNA polymerase II-specific"/>
    <property type="evidence" value="ECO:0007669"/>
    <property type="project" value="InterPro"/>
</dbReference>
<dbReference type="Proteomes" id="UP000027920">
    <property type="component" value="Unassembled WGS sequence"/>
</dbReference>
<feature type="region of interest" description="Disordered" evidence="6">
    <location>
        <begin position="57"/>
        <end position="111"/>
    </location>
</feature>
<evidence type="ECO:0000313" key="9">
    <source>
        <dbReference type="Proteomes" id="UP000027920"/>
    </source>
</evidence>
<protein>
    <recommendedName>
        <fullName evidence="7">Zn(2)-C6 fungal-type domain-containing protein</fullName>
    </recommendedName>
</protein>
<dbReference type="InterPro" id="IPR036864">
    <property type="entry name" value="Zn2-C6_fun-type_DNA-bd_sf"/>
</dbReference>
<gene>
    <name evidence="8" type="ORF">A1O9_09901</name>
</gene>
<comment type="subcellular location">
    <subcellularLocation>
        <location evidence="1">Nucleus</location>
    </subcellularLocation>
</comment>
<feature type="domain" description="Zn(2)-C6 fungal-type" evidence="7">
    <location>
        <begin position="25"/>
        <end position="53"/>
    </location>
</feature>
<dbReference type="RefSeq" id="XP_013256696.1">
    <property type="nucleotide sequence ID" value="XM_013401242.1"/>
</dbReference>
<dbReference type="Pfam" id="PF00172">
    <property type="entry name" value="Zn_clus"/>
    <property type="match status" value="1"/>
</dbReference>
<keyword evidence="3" id="KW-0238">DNA-binding</keyword>
<dbReference type="CDD" id="cd00067">
    <property type="entry name" value="GAL4"/>
    <property type="match status" value="1"/>
</dbReference>
<evidence type="ECO:0000259" key="7">
    <source>
        <dbReference type="PROSITE" id="PS50048"/>
    </source>
</evidence>
<dbReference type="PANTHER" id="PTHR37534">
    <property type="entry name" value="TRANSCRIPTIONAL ACTIVATOR PROTEIN UGA3"/>
    <property type="match status" value="1"/>
</dbReference>
<proteinExistence type="predicted"/>